<dbReference type="InterPro" id="IPR058533">
    <property type="entry name" value="Cation_efflux_TM"/>
</dbReference>
<comment type="subcellular location">
    <subcellularLocation>
        <location evidence="1">Membrane</location>
        <topology evidence="1">Multi-pass membrane protein</topology>
    </subcellularLocation>
</comment>
<dbReference type="InterPro" id="IPR027469">
    <property type="entry name" value="Cation_efflux_TMD_sf"/>
</dbReference>
<evidence type="ECO:0000313" key="9">
    <source>
        <dbReference type="Proteomes" id="UP000015388"/>
    </source>
</evidence>
<dbReference type="GO" id="GO:0016020">
    <property type="term" value="C:membrane"/>
    <property type="evidence" value="ECO:0007669"/>
    <property type="project" value="UniProtKB-SubCell"/>
</dbReference>
<dbReference type="PATRIC" id="fig|1224163.3.peg.295"/>
<proteinExistence type="predicted"/>
<dbReference type="SUPFAM" id="SSF161111">
    <property type="entry name" value="Cation efflux protein transmembrane domain-like"/>
    <property type="match status" value="1"/>
</dbReference>
<evidence type="ECO:0000256" key="5">
    <source>
        <dbReference type="ARBA" id="ARBA00023136"/>
    </source>
</evidence>
<reference evidence="8 9" key="1">
    <citation type="submission" date="2012-11" db="EMBL/GenBank/DDBJ databases">
        <title>The complete genome sequence of Corynebacterium maris Coryn-1 (=DSM 45190).</title>
        <authorList>
            <person name="Schaffert L."/>
            <person name="Albersmeier A."/>
            <person name="Kalinowski J."/>
            <person name="Ruckert C."/>
        </authorList>
    </citation>
    <scope>NUCLEOTIDE SEQUENCE [LARGE SCALE GENOMIC DNA]</scope>
    <source>
        <strain evidence="9">Coryn-1</strain>
    </source>
</reference>
<dbReference type="EMBL" id="CP003924">
    <property type="protein sequence ID" value="AGS33775.1"/>
    <property type="molecule type" value="Genomic_DNA"/>
</dbReference>
<gene>
    <name evidence="8" type="ORF">B841_01460</name>
</gene>
<dbReference type="PANTHER" id="PTHR43840:SF15">
    <property type="entry name" value="MITOCHONDRIAL METAL TRANSPORTER 1-RELATED"/>
    <property type="match status" value="1"/>
</dbReference>
<feature type="transmembrane region" description="Helical" evidence="6">
    <location>
        <begin position="182"/>
        <end position="202"/>
    </location>
</feature>
<feature type="transmembrane region" description="Helical" evidence="6">
    <location>
        <begin position="135"/>
        <end position="155"/>
    </location>
</feature>
<dbReference type="KEGG" id="cmd:B841_01460"/>
<feature type="transmembrane region" description="Helical" evidence="6">
    <location>
        <begin position="22"/>
        <end position="44"/>
    </location>
</feature>
<dbReference type="Proteomes" id="UP000015388">
    <property type="component" value="Chromosome"/>
</dbReference>
<evidence type="ECO:0000259" key="7">
    <source>
        <dbReference type="Pfam" id="PF01545"/>
    </source>
</evidence>
<sequence>MSAAPSGHTPSLPEPQRRAARLGAVLAWWTLGYLLVDTVILFLIKGNSQAMQAAWIQDLLGMVPPLAYLIGMRVARRRPTRNHPYGFLQSMDVAHLVAGAALLAFGGFLLFQSVMTLLRAERPDVGVFVVFGQDVWQGWIMIGFMFITLFPPLALGRLKMKPAKMLHNKALFADAQMNKADWMAGLASIAGIAGIGLGIWWADAIAAIIISVDIIQDGYQNLRGSLTSMVEATPKTLGTSEPHPVPALVNARLAQLPWVREVGNRTREEGQYFYVDAYVVPHRANEVTAAELIDARELCQNAHWKIHDVSVIPVRELGPLLRVDRADLDDAERHSA</sequence>
<dbReference type="Gene3D" id="1.20.1510.10">
    <property type="entry name" value="Cation efflux protein transmembrane domain"/>
    <property type="match status" value="1"/>
</dbReference>
<keyword evidence="4 6" id="KW-1133">Transmembrane helix</keyword>
<dbReference type="GO" id="GO:0008324">
    <property type="term" value="F:monoatomic cation transmembrane transporter activity"/>
    <property type="evidence" value="ECO:0007669"/>
    <property type="project" value="InterPro"/>
</dbReference>
<dbReference type="eggNOG" id="COG0053">
    <property type="taxonomic scope" value="Bacteria"/>
</dbReference>
<keyword evidence="5 6" id="KW-0472">Membrane</keyword>
<dbReference type="PANTHER" id="PTHR43840">
    <property type="entry name" value="MITOCHONDRIAL METAL TRANSPORTER 1-RELATED"/>
    <property type="match status" value="1"/>
</dbReference>
<feature type="transmembrane region" description="Helical" evidence="6">
    <location>
        <begin position="93"/>
        <end position="115"/>
    </location>
</feature>
<keyword evidence="3 6" id="KW-0812">Transmembrane</keyword>
<name>S5SZS8_9CORY</name>
<keyword evidence="2" id="KW-0813">Transport</keyword>
<evidence type="ECO:0000313" key="8">
    <source>
        <dbReference type="EMBL" id="AGS33775.1"/>
    </source>
</evidence>
<protein>
    <recommendedName>
        <fullName evidence="7">Cation efflux protein transmembrane domain-containing protein</fullName>
    </recommendedName>
</protein>
<dbReference type="AlphaFoldDB" id="S5SZS8"/>
<dbReference type="Pfam" id="PF01545">
    <property type="entry name" value="Cation_efflux"/>
    <property type="match status" value="1"/>
</dbReference>
<feature type="transmembrane region" description="Helical" evidence="6">
    <location>
        <begin position="50"/>
        <end position="72"/>
    </location>
</feature>
<dbReference type="HOGENOM" id="CLU_899302_0_0_11"/>
<evidence type="ECO:0000256" key="1">
    <source>
        <dbReference type="ARBA" id="ARBA00004141"/>
    </source>
</evidence>
<dbReference type="STRING" id="1224163.B841_01460"/>
<dbReference type="InterPro" id="IPR050291">
    <property type="entry name" value="CDF_Transporter"/>
</dbReference>
<evidence type="ECO:0000256" key="2">
    <source>
        <dbReference type="ARBA" id="ARBA00022448"/>
    </source>
</evidence>
<accession>S5SZS8</accession>
<dbReference type="OrthoDB" id="9806522at2"/>
<dbReference type="RefSeq" id="WP_020933710.1">
    <property type="nucleotide sequence ID" value="NC_021915.1"/>
</dbReference>
<evidence type="ECO:0000256" key="4">
    <source>
        <dbReference type="ARBA" id="ARBA00022989"/>
    </source>
</evidence>
<evidence type="ECO:0000256" key="6">
    <source>
        <dbReference type="SAM" id="Phobius"/>
    </source>
</evidence>
<evidence type="ECO:0000256" key="3">
    <source>
        <dbReference type="ARBA" id="ARBA00022692"/>
    </source>
</evidence>
<keyword evidence="9" id="KW-1185">Reference proteome</keyword>
<organism evidence="8 9">
    <name type="scientific">Corynebacterium maris DSM 45190</name>
    <dbReference type="NCBI Taxonomy" id="1224163"/>
    <lineage>
        <taxon>Bacteria</taxon>
        <taxon>Bacillati</taxon>
        <taxon>Actinomycetota</taxon>
        <taxon>Actinomycetes</taxon>
        <taxon>Mycobacteriales</taxon>
        <taxon>Corynebacteriaceae</taxon>
        <taxon>Corynebacterium</taxon>
    </lineage>
</organism>
<feature type="domain" description="Cation efflux protein transmembrane" evidence="7">
    <location>
        <begin position="41"/>
        <end position="229"/>
    </location>
</feature>